<evidence type="ECO:0000256" key="10">
    <source>
        <dbReference type="ARBA" id="ARBA00022840"/>
    </source>
</evidence>
<dbReference type="GO" id="GO:0000155">
    <property type="term" value="F:phosphorelay sensor kinase activity"/>
    <property type="evidence" value="ECO:0007669"/>
    <property type="project" value="InterPro"/>
</dbReference>
<evidence type="ECO:0000256" key="13">
    <source>
        <dbReference type="ARBA" id="ARBA00023136"/>
    </source>
</evidence>
<keyword evidence="10" id="KW-0067">ATP-binding</keyword>
<keyword evidence="8" id="KW-0547">Nucleotide-binding</keyword>
<dbReference type="EC" id="2.7.13.3" evidence="3"/>
<dbReference type="PROSITE" id="PS50885">
    <property type="entry name" value="HAMP"/>
    <property type="match status" value="1"/>
</dbReference>
<protein>
    <recommendedName>
        <fullName evidence="3">histidine kinase</fullName>
        <ecNumber evidence="3">2.7.13.3</ecNumber>
    </recommendedName>
</protein>
<dbReference type="CDD" id="cd06225">
    <property type="entry name" value="HAMP"/>
    <property type="match status" value="1"/>
</dbReference>
<dbReference type="Gene3D" id="6.10.340.10">
    <property type="match status" value="1"/>
</dbReference>
<accession>A0A4R6L993</accession>
<evidence type="ECO:0000256" key="6">
    <source>
        <dbReference type="ARBA" id="ARBA00022679"/>
    </source>
</evidence>
<evidence type="ECO:0000256" key="7">
    <source>
        <dbReference type="ARBA" id="ARBA00022692"/>
    </source>
</evidence>
<evidence type="ECO:0000256" key="8">
    <source>
        <dbReference type="ARBA" id="ARBA00022741"/>
    </source>
</evidence>
<dbReference type="PANTHER" id="PTHR45528:SF1">
    <property type="entry name" value="SENSOR HISTIDINE KINASE CPXA"/>
    <property type="match status" value="1"/>
</dbReference>
<evidence type="ECO:0000256" key="14">
    <source>
        <dbReference type="SAM" id="Phobius"/>
    </source>
</evidence>
<keyword evidence="6" id="KW-0808">Transferase</keyword>
<dbReference type="Pfam" id="PF00672">
    <property type="entry name" value="HAMP"/>
    <property type="match status" value="1"/>
</dbReference>
<keyword evidence="5" id="KW-0597">Phosphoprotein</keyword>
<feature type="transmembrane region" description="Helical" evidence="14">
    <location>
        <begin position="177"/>
        <end position="203"/>
    </location>
</feature>
<evidence type="ECO:0000256" key="2">
    <source>
        <dbReference type="ARBA" id="ARBA00004651"/>
    </source>
</evidence>
<evidence type="ECO:0000256" key="1">
    <source>
        <dbReference type="ARBA" id="ARBA00000085"/>
    </source>
</evidence>
<dbReference type="InterPro" id="IPR005467">
    <property type="entry name" value="His_kinase_dom"/>
</dbReference>
<dbReference type="InterPro" id="IPR004358">
    <property type="entry name" value="Sig_transdc_His_kin-like_C"/>
</dbReference>
<feature type="transmembrane region" description="Helical" evidence="14">
    <location>
        <begin position="15"/>
        <end position="40"/>
    </location>
</feature>
<dbReference type="InterPro" id="IPR050398">
    <property type="entry name" value="HssS/ArlS-like"/>
</dbReference>
<comment type="caution">
    <text evidence="17">The sequence shown here is derived from an EMBL/GenBank/DDBJ whole genome shotgun (WGS) entry which is preliminary data.</text>
</comment>
<evidence type="ECO:0000259" key="16">
    <source>
        <dbReference type="PROSITE" id="PS50885"/>
    </source>
</evidence>
<keyword evidence="9 17" id="KW-0418">Kinase</keyword>
<evidence type="ECO:0000313" key="17">
    <source>
        <dbReference type="EMBL" id="TDO71324.1"/>
    </source>
</evidence>
<dbReference type="InterPro" id="IPR003594">
    <property type="entry name" value="HATPase_dom"/>
</dbReference>
<dbReference type="SMART" id="SM00388">
    <property type="entry name" value="HisKA"/>
    <property type="match status" value="1"/>
</dbReference>
<sequence length="474" mass="55822">MKKLLAWMKNKPLAFQIWLIIGAVLVIAVLLYSISLPFILQSLIISEKYDRLEETQAYIIEEGHFDNLNQDLTSDDLSFNKANKPPENGPPVRFARVPRHFIIDQEGQILDNESLTAAEKIKEDILNSDDEQKRSKLHLPNNQIIYYVYQDLEVEGENRVIVSYLQSRYRDSFFREFLIRLIISLLVFLILAWLISIFVARYLTKSLQIIKKQVKKIANREWDQPLKIERQDEIGELANTIEWLRQQLVERDEKQQEFIQQISHEIKTPIMVLRSYVQSMQDGIYPRDDLQGSLKAMEAESYRMEKRVKTLINISKMEYLSRQNLKLTNINLNQLLEQKLEKLSWRRKDVNWSLTADSISLRADRDKFEVILENIIDNQFKYADQKIRVRMEKIFQVGKNIIQIRFWNDGPEIKKEDLKNIFDKFKKGDDGEYGLGLAISRVLVELHGGQIWAENEDGGAAFYLEISEEEENEF</sequence>
<evidence type="ECO:0000256" key="11">
    <source>
        <dbReference type="ARBA" id="ARBA00022989"/>
    </source>
</evidence>
<feature type="domain" description="HAMP" evidence="16">
    <location>
        <begin position="201"/>
        <end position="253"/>
    </location>
</feature>
<keyword evidence="11 14" id="KW-1133">Transmembrane helix</keyword>
<proteinExistence type="predicted"/>
<dbReference type="Pfam" id="PF00512">
    <property type="entry name" value="HisKA"/>
    <property type="match status" value="1"/>
</dbReference>
<dbReference type="SUPFAM" id="SSF55874">
    <property type="entry name" value="ATPase domain of HSP90 chaperone/DNA topoisomerase II/histidine kinase"/>
    <property type="match status" value="1"/>
</dbReference>
<dbReference type="Proteomes" id="UP000295064">
    <property type="component" value="Unassembled WGS sequence"/>
</dbReference>
<dbReference type="AlphaFoldDB" id="A0A4R6L993"/>
<dbReference type="EMBL" id="SNWX01000049">
    <property type="protein sequence ID" value="TDO71324.1"/>
    <property type="molecule type" value="Genomic_DNA"/>
</dbReference>
<comment type="catalytic activity">
    <reaction evidence="1">
        <text>ATP + protein L-histidine = ADP + protein N-phospho-L-histidine.</text>
        <dbReference type="EC" id="2.7.13.3"/>
    </reaction>
</comment>
<dbReference type="InterPro" id="IPR003660">
    <property type="entry name" value="HAMP_dom"/>
</dbReference>
<dbReference type="CDD" id="cd00075">
    <property type="entry name" value="HATPase"/>
    <property type="match status" value="1"/>
</dbReference>
<dbReference type="CDD" id="cd00082">
    <property type="entry name" value="HisKA"/>
    <property type="match status" value="1"/>
</dbReference>
<comment type="subcellular location">
    <subcellularLocation>
        <location evidence="2">Cell membrane</location>
        <topology evidence="2">Multi-pass membrane protein</topology>
    </subcellularLocation>
</comment>
<dbReference type="Gene3D" id="1.10.287.130">
    <property type="match status" value="1"/>
</dbReference>
<evidence type="ECO:0000256" key="9">
    <source>
        <dbReference type="ARBA" id="ARBA00022777"/>
    </source>
</evidence>
<evidence type="ECO:0000256" key="12">
    <source>
        <dbReference type="ARBA" id="ARBA00023012"/>
    </source>
</evidence>
<feature type="domain" description="Histidine kinase" evidence="15">
    <location>
        <begin position="261"/>
        <end position="470"/>
    </location>
</feature>
<reference evidence="17 18" key="1">
    <citation type="submission" date="2019-03" db="EMBL/GenBank/DDBJ databases">
        <title>Subsurface microbial communities from deep shales in Ohio and West Virginia, USA.</title>
        <authorList>
            <person name="Wrighton K."/>
        </authorList>
    </citation>
    <scope>NUCLEOTIDE SEQUENCE [LARGE SCALE GENOMIC DNA]</scope>
    <source>
        <strain evidence="17 18">MA284_T2</strain>
    </source>
</reference>
<dbReference type="PRINTS" id="PR00344">
    <property type="entry name" value="BCTRLSENSOR"/>
</dbReference>
<evidence type="ECO:0000313" key="18">
    <source>
        <dbReference type="Proteomes" id="UP000295064"/>
    </source>
</evidence>
<dbReference type="GO" id="GO:0005524">
    <property type="term" value="F:ATP binding"/>
    <property type="evidence" value="ECO:0007669"/>
    <property type="project" value="UniProtKB-KW"/>
</dbReference>
<dbReference type="OrthoDB" id="9780718at2"/>
<keyword evidence="4" id="KW-1003">Cell membrane</keyword>
<dbReference type="PANTHER" id="PTHR45528">
    <property type="entry name" value="SENSOR HISTIDINE KINASE CPXA"/>
    <property type="match status" value="1"/>
</dbReference>
<keyword evidence="7 14" id="KW-0812">Transmembrane</keyword>
<dbReference type="InterPro" id="IPR036890">
    <property type="entry name" value="HATPase_C_sf"/>
</dbReference>
<evidence type="ECO:0000259" key="15">
    <source>
        <dbReference type="PROSITE" id="PS50109"/>
    </source>
</evidence>
<evidence type="ECO:0000256" key="5">
    <source>
        <dbReference type="ARBA" id="ARBA00022553"/>
    </source>
</evidence>
<dbReference type="PROSITE" id="PS50109">
    <property type="entry name" value="HIS_KIN"/>
    <property type="match status" value="1"/>
</dbReference>
<dbReference type="InterPro" id="IPR003661">
    <property type="entry name" value="HisK_dim/P_dom"/>
</dbReference>
<evidence type="ECO:0000256" key="4">
    <source>
        <dbReference type="ARBA" id="ARBA00022475"/>
    </source>
</evidence>
<evidence type="ECO:0000256" key="3">
    <source>
        <dbReference type="ARBA" id="ARBA00012438"/>
    </source>
</evidence>
<dbReference type="SUPFAM" id="SSF158472">
    <property type="entry name" value="HAMP domain-like"/>
    <property type="match status" value="1"/>
</dbReference>
<dbReference type="Gene3D" id="3.30.565.10">
    <property type="entry name" value="Histidine kinase-like ATPase, C-terminal domain"/>
    <property type="match status" value="1"/>
</dbReference>
<name>A0A4R6L993_9FIRM</name>
<keyword evidence="13 14" id="KW-0472">Membrane</keyword>
<dbReference type="InterPro" id="IPR036097">
    <property type="entry name" value="HisK_dim/P_sf"/>
</dbReference>
<dbReference type="SMART" id="SM00304">
    <property type="entry name" value="HAMP"/>
    <property type="match status" value="1"/>
</dbReference>
<dbReference type="SMART" id="SM00387">
    <property type="entry name" value="HATPase_c"/>
    <property type="match status" value="1"/>
</dbReference>
<dbReference type="GO" id="GO:0005886">
    <property type="term" value="C:plasma membrane"/>
    <property type="evidence" value="ECO:0007669"/>
    <property type="project" value="UniProtKB-SubCell"/>
</dbReference>
<organism evidence="17 18">
    <name type="scientific">Halanaerobium saccharolyticum</name>
    <dbReference type="NCBI Taxonomy" id="43595"/>
    <lineage>
        <taxon>Bacteria</taxon>
        <taxon>Bacillati</taxon>
        <taxon>Bacillota</taxon>
        <taxon>Clostridia</taxon>
        <taxon>Halanaerobiales</taxon>
        <taxon>Halanaerobiaceae</taxon>
        <taxon>Halanaerobium</taxon>
    </lineage>
</organism>
<dbReference type="SUPFAM" id="SSF47384">
    <property type="entry name" value="Homodimeric domain of signal transducing histidine kinase"/>
    <property type="match status" value="1"/>
</dbReference>
<dbReference type="RefSeq" id="WP_133516394.1">
    <property type="nucleotide sequence ID" value="NZ_SNWX01000049.1"/>
</dbReference>
<gene>
    <name evidence="17" type="ORF">DFR79_1495</name>
</gene>
<keyword evidence="12" id="KW-0902">Two-component regulatory system</keyword>
<dbReference type="Pfam" id="PF02518">
    <property type="entry name" value="HATPase_c"/>
    <property type="match status" value="1"/>
</dbReference>